<comment type="subcellular location">
    <subcellularLocation>
        <location evidence="5">Nucleus</location>
    </subcellularLocation>
</comment>
<dbReference type="GO" id="GO:0016829">
    <property type="term" value="F:lyase activity"/>
    <property type="evidence" value="ECO:0007669"/>
    <property type="project" value="UniProtKB-KW"/>
</dbReference>
<comment type="function">
    <text evidence="5">Phosphodiesterase responsible for the U6 snRNA 3' end processing. Acts as an exoribonuclease (RNase) responsible for trimming the poly(U) tract of the last nucleotides in the pre-U6 snRNA molecule, leading to the formation of mature U6 snRNA.</text>
</comment>
<comment type="similarity">
    <text evidence="5">Belongs to the 2H phosphoesterase superfamily. USB1 family.</text>
</comment>
<keyword evidence="1 5" id="KW-0540">Nuclease</keyword>
<dbReference type="GO" id="GO:1990838">
    <property type="term" value="F:poly(U)-specific exoribonuclease activity, producing 3' uridine cyclic phosphate ends"/>
    <property type="evidence" value="ECO:0007669"/>
    <property type="project" value="UniProtKB-UniRule"/>
</dbReference>
<organism evidence="6 7">
    <name type="scientific">Arachis duranensis</name>
    <name type="common">Wild peanut</name>
    <dbReference type="NCBI Taxonomy" id="130453"/>
    <lineage>
        <taxon>Eukaryota</taxon>
        <taxon>Viridiplantae</taxon>
        <taxon>Streptophyta</taxon>
        <taxon>Embryophyta</taxon>
        <taxon>Tracheophyta</taxon>
        <taxon>Spermatophyta</taxon>
        <taxon>Magnoliopsida</taxon>
        <taxon>eudicotyledons</taxon>
        <taxon>Gunneridae</taxon>
        <taxon>Pentapetalae</taxon>
        <taxon>rosids</taxon>
        <taxon>fabids</taxon>
        <taxon>Fabales</taxon>
        <taxon>Fabaceae</taxon>
        <taxon>Papilionoideae</taxon>
        <taxon>50 kb inversion clade</taxon>
        <taxon>dalbergioids sensu lato</taxon>
        <taxon>Dalbergieae</taxon>
        <taxon>Pterocarpus clade</taxon>
        <taxon>Arachis</taxon>
    </lineage>
</organism>
<dbReference type="FunFam" id="3.90.1140.10:FF:000008">
    <property type="entry name" value="U6 snRNA phosphodiesterase"/>
    <property type="match status" value="1"/>
</dbReference>
<keyword evidence="6" id="KW-1185">Reference proteome</keyword>
<dbReference type="KEGG" id="adu:107482345"/>
<protein>
    <recommendedName>
        <fullName evidence="5">U6 snRNA phosphodiesterase</fullName>
        <ecNumber evidence="5">3.1.4.-</ecNumber>
    </recommendedName>
</protein>
<evidence type="ECO:0000313" key="6">
    <source>
        <dbReference type="Proteomes" id="UP000515211"/>
    </source>
</evidence>
<feature type="active site" description="Proton donor/acceptor" evidence="5">
    <location>
        <position position="401"/>
    </location>
</feature>
<evidence type="ECO:0000256" key="1">
    <source>
        <dbReference type="ARBA" id="ARBA00022722"/>
    </source>
</evidence>
<keyword evidence="4 5" id="KW-0539">Nucleus</keyword>
<dbReference type="PANTHER" id="PTHR13522:SF3">
    <property type="entry name" value="U6 SNRNA PHOSPHODIESTERASE 1"/>
    <property type="match status" value="1"/>
</dbReference>
<reference evidence="6" key="1">
    <citation type="journal article" date="2016" name="Nat. Genet.">
        <title>The genome sequences of Arachis duranensis and Arachis ipaensis, the diploid ancestors of cultivated peanut.</title>
        <authorList>
            <person name="Bertioli D.J."/>
            <person name="Cannon S.B."/>
            <person name="Froenicke L."/>
            <person name="Huang G."/>
            <person name="Farmer A.D."/>
            <person name="Cannon E.K."/>
            <person name="Liu X."/>
            <person name="Gao D."/>
            <person name="Clevenger J."/>
            <person name="Dash S."/>
            <person name="Ren L."/>
            <person name="Moretzsohn M.C."/>
            <person name="Shirasawa K."/>
            <person name="Huang W."/>
            <person name="Vidigal B."/>
            <person name="Abernathy B."/>
            <person name="Chu Y."/>
            <person name="Niederhuth C.E."/>
            <person name="Umale P."/>
            <person name="Araujo A.C."/>
            <person name="Kozik A."/>
            <person name="Kim K.D."/>
            <person name="Burow M.D."/>
            <person name="Varshney R.K."/>
            <person name="Wang X."/>
            <person name="Zhang X."/>
            <person name="Barkley N."/>
            <person name="Guimaraes P.M."/>
            <person name="Isobe S."/>
            <person name="Guo B."/>
            <person name="Liao B."/>
            <person name="Stalker H.T."/>
            <person name="Schmitz R.J."/>
            <person name="Scheffler B.E."/>
            <person name="Leal-Bertioli S.C."/>
            <person name="Xun X."/>
            <person name="Jackson S.A."/>
            <person name="Michelmore R."/>
            <person name="Ozias-Akins P."/>
        </authorList>
    </citation>
    <scope>NUCLEOTIDE SEQUENCE [LARGE SCALE GENOMIC DNA]</scope>
    <source>
        <strain evidence="6">cv. V14167</strain>
    </source>
</reference>
<evidence type="ECO:0000256" key="2">
    <source>
        <dbReference type="ARBA" id="ARBA00022801"/>
    </source>
</evidence>
<dbReference type="EC" id="3.1.4.-" evidence="5"/>
<feature type="active site" description="Proton donor/acceptor" evidence="5">
    <location>
        <position position="490"/>
    </location>
</feature>
<keyword evidence="3" id="KW-0456">Lyase</keyword>
<reference evidence="7" key="2">
    <citation type="submission" date="2025-08" db="UniProtKB">
        <authorList>
            <consortium name="RefSeq"/>
        </authorList>
    </citation>
    <scope>IDENTIFICATION</scope>
    <source>
        <tissue evidence="7">Whole plant</tissue>
    </source>
</reference>
<accession>A0A6P4CXW7</accession>
<dbReference type="GO" id="GO:0034477">
    <property type="term" value="P:U6 snRNA 3'-end processing"/>
    <property type="evidence" value="ECO:0007669"/>
    <property type="project" value="UniProtKB-UniRule"/>
</dbReference>
<dbReference type="Proteomes" id="UP000515211">
    <property type="component" value="Chromosome 4"/>
</dbReference>
<evidence type="ECO:0000256" key="4">
    <source>
        <dbReference type="ARBA" id="ARBA00023242"/>
    </source>
</evidence>
<sequence>MISSILYQYPVSVFSGFQSKADRNIEWRDYNNDSEEEFESNYEVVQPNEDDDEVADIMETDVAEVTNALTNQQPFEEPSFMRALDLEAMYAPKYPENFNAENLCYDIVVVEPLVVVDGEFVVGMKFSFRESVIAAVKDYAIRRGVDYRFAPNPNTYTQKITNIIKSISAIHFFDGHTQSSPPLHGASPFRLLCALLRRLGACATFLPPSPLFRRHVLSLLVFLLRLLLLLCEALLHRLLLSARLLYLSTSAIFSWFHTRALAILSIKPMEALKACYGDGSSDSDSEAAPSCTTKARSEEFTLLPPPPISLLDPLSLLGSQDLEIGQTTRVRSFPHVDGNYVLHVYIPIHISSSSKKEIATFLKKVTSQEPNLHVVDVDLPLKVLCKSDEKLEQVALGREFHISLGRTVPIGVHQIDSVVSMLRQKLQTRHHYWIDFNHWEVFINDDHTRTFLSLEVVQGGLVEITKQIELINAIYKLHSLPEFYKDPRPHISLAWALGDISHSLKNTVNEVSKNCVAKSPNKSIFSCKFKGIECKIGKKIYTVCKISD</sequence>
<dbReference type="Pfam" id="PF09749">
    <property type="entry name" value="HVSL"/>
    <property type="match status" value="1"/>
</dbReference>
<gene>
    <name evidence="7" type="primary">LOC107482345</name>
</gene>
<dbReference type="InterPro" id="IPR027521">
    <property type="entry name" value="Usb1"/>
</dbReference>
<dbReference type="PANTHER" id="PTHR13522">
    <property type="entry name" value="U6 SNRNA PHOSPHODIESTERASE 1"/>
    <property type="match status" value="1"/>
</dbReference>
<name>A0A6P4CXW7_ARADU</name>
<dbReference type="AlphaFoldDB" id="A0A6P4CXW7"/>
<dbReference type="GeneID" id="107482345"/>
<dbReference type="RefSeq" id="XP_015958280.3">
    <property type="nucleotide sequence ID" value="XM_016102794.3"/>
</dbReference>
<dbReference type="Gene3D" id="3.90.1140.10">
    <property type="entry name" value="Cyclic phosphodiesterase"/>
    <property type="match status" value="1"/>
</dbReference>
<evidence type="ECO:0000256" key="3">
    <source>
        <dbReference type="ARBA" id="ARBA00023239"/>
    </source>
</evidence>
<evidence type="ECO:0000313" key="7">
    <source>
        <dbReference type="RefSeq" id="XP_015958280.3"/>
    </source>
</evidence>
<dbReference type="GO" id="GO:0005634">
    <property type="term" value="C:nucleus"/>
    <property type="evidence" value="ECO:0007669"/>
    <property type="project" value="UniProtKB-SubCell"/>
</dbReference>
<proteinExistence type="inferred from homology"/>
<keyword evidence="2 5" id="KW-0378">Hydrolase</keyword>
<evidence type="ECO:0000256" key="5">
    <source>
        <dbReference type="HAMAP-Rule" id="MF_03040"/>
    </source>
</evidence>
<dbReference type="HAMAP" id="MF_03040">
    <property type="entry name" value="USB1"/>
    <property type="match status" value="1"/>
</dbReference>